<organism evidence="1 2">
    <name type="scientific">Chryseobacterium aquaeductus</name>
    <dbReference type="NCBI Taxonomy" id="2675056"/>
    <lineage>
        <taxon>Bacteria</taxon>
        <taxon>Pseudomonadati</taxon>
        <taxon>Bacteroidota</taxon>
        <taxon>Flavobacteriia</taxon>
        <taxon>Flavobacteriales</taxon>
        <taxon>Weeksellaceae</taxon>
        <taxon>Chryseobacterium group</taxon>
        <taxon>Chryseobacterium</taxon>
    </lineage>
</organism>
<dbReference type="Proteomes" id="UP000662618">
    <property type="component" value="Unassembled WGS sequence"/>
</dbReference>
<name>A0A9N8MGN0_9FLAO</name>
<gene>
    <name evidence="1" type="ORF">CHRY9390_01877</name>
</gene>
<keyword evidence="2" id="KW-1185">Reference proteome</keyword>
<dbReference type="AlphaFoldDB" id="A0A9N8MGN0"/>
<evidence type="ECO:0000313" key="2">
    <source>
        <dbReference type="Proteomes" id="UP000662618"/>
    </source>
</evidence>
<comment type="caution">
    <text evidence="1">The sequence shown here is derived from an EMBL/GenBank/DDBJ whole genome shotgun (WGS) entry which is preliminary data.</text>
</comment>
<sequence length="294" mass="35264">MRSKNKIIKVGYLLSYDYKFIFNSIKQIYDFSDEIFICYDKDGKTWTGNDFEIPDTVFSEIRKLDHQNKIIFYSDTFYVEELSAIDLDTRQRNMLAQKMGKGGWHIQIDSDEYLVGFEKLTAFLRKQKYLLRNSKKTPVNFFVNFVTLFKQTEDGFFVISPFTESCFLITNVPEYINARFPQNSYSLKLNVNNIHQSWARTQNEILQKINNWGHSSDFDTSDFYNKWDHLNQENYAQFKNFHPIYPKDWQELKFIPAKGVEEFIVNFEKKYPQQKIKMPLKLKKRIKLYLKSLF</sequence>
<accession>A0A9N8MGN0</accession>
<evidence type="ECO:0000313" key="1">
    <source>
        <dbReference type="EMBL" id="CAD7808718.1"/>
    </source>
</evidence>
<dbReference type="EMBL" id="CAJIMS010000001">
    <property type="protein sequence ID" value="CAD7808718.1"/>
    <property type="molecule type" value="Genomic_DNA"/>
</dbReference>
<reference evidence="1" key="1">
    <citation type="submission" date="2020-12" db="EMBL/GenBank/DDBJ databases">
        <authorList>
            <person name="Rodrigo-Torres L."/>
            <person name="Arahal R. D."/>
            <person name="Lucena T."/>
        </authorList>
    </citation>
    <scope>NUCLEOTIDE SEQUENCE</scope>
    <source>
        <strain evidence="1">CECT 9390</strain>
    </source>
</reference>
<proteinExistence type="predicted"/>
<protein>
    <submittedName>
        <fullName evidence="1">Uncharacterized protein</fullName>
    </submittedName>
</protein>
<dbReference type="RefSeq" id="WP_162088232.1">
    <property type="nucleotide sequence ID" value="NZ_CAJIMS010000001.1"/>
</dbReference>